<dbReference type="GO" id="GO:0004648">
    <property type="term" value="F:O-phospho-L-serine:2-oxoglutarate aminotransferase activity"/>
    <property type="evidence" value="ECO:0007669"/>
    <property type="project" value="UniProtKB-EC"/>
</dbReference>
<dbReference type="InterPro" id="IPR015422">
    <property type="entry name" value="PyrdxlP-dep_Trfase_small"/>
</dbReference>
<feature type="binding site" evidence="11">
    <location>
        <position position="172"/>
    </location>
    <ligand>
        <name>pyridoxal 5'-phosphate</name>
        <dbReference type="ChEBI" id="CHEBI:597326"/>
    </ligand>
</feature>
<feature type="binding site" evidence="11">
    <location>
        <begin position="237"/>
        <end position="238"/>
    </location>
    <ligand>
        <name>pyridoxal 5'-phosphate</name>
        <dbReference type="ChEBI" id="CHEBI:597326"/>
    </ligand>
</feature>
<evidence type="ECO:0000256" key="3">
    <source>
        <dbReference type="ARBA" id="ARBA00006904"/>
    </source>
</evidence>
<dbReference type="Proteomes" id="UP001272515">
    <property type="component" value="Unassembled WGS sequence"/>
</dbReference>
<comment type="caution">
    <text evidence="11">Lacks conserved residue(s) required for the propagation of feature annotation.</text>
</comment>
<evidence type="ECO:0000256" key="4">
    <source>
        <dbReference type="ARBA" id="ARBA00022576"/>
    </source>
</evidence>
<dbReference type="InterPro" id="IPR022278">
    <property type="entry name" value="Pser_aminoTfrase"/>
</dbReference>
<keyword evidence="5 11" id="KW-0028">Amino-acid biosynthesis</keyword>
<feature type="binding site" evidence="11">
    <location>
        <position position="153"/>
    </location>
    <ligand>
        <name>pyridoxal 5'-phosphate</name>
        <dbReference type="ChEBI" id="CHEBI:597326"/>
    </ligand>
</feature>
<feature type="modified residue" description="N6-(pyridoxal phosphate)lysine" evidence="11">
    <location>
        <position position="196"/>
    </location>
</feature>
<comment type="catalytic activity">
    <reaction evidence="9 11">
        <text>4-(phosphooxy)-L-threonine + 2-oxoglutarate = (R)-3-hydroxy-2-oxo-4-phosphooxybutanoate + L-glutamate</text>
        <dbReference type="Rhea" id="RHEA:16573"/>
        <dbReference type="ChEBI" id="CHEBI:16810"/>
        <dbReference type="ChEBI" id="CHEBI:29985"/>
        <dbReference type="ChEBI" id="CHEBI:58452"/>
        <dbReference type="ChEBI" id="CHEBI:58538"/>
        <dbReference type="EC" id="2.6.1.52"/>
    </reaction>
</comment>
<proteinExistence type="inferred from homology"/>
<evidence type="ECO:0000256" key="10">
    <source>
        <dbReference type="ARBA" id="ARBA00049007"/>
    </source>
</evidence>
<dbReference type="PIRSF" id="PIRSF000525">
    <property type="entry name" value="SerC"/>
    <property type="match status" value="1"/>
</dbReference>
<dbReference type="PANTHER" id="PTHR43247">
    <property type="entry name" value="PHOSPHOSERINE AMINOTRANSFERASE"/>
    <property type="match status" value="1"/>
</dbReference>
<evidence type="ECO:0000259" key="12">
    <source>
        <dbReference type="Pfam" id="PF00266"/>
    </source>
</evidence>
<comment type="caution">
    <text evidence="13">The sequence shown here is derived from an EMBL/GenBank/DDBJ whole genome shotgun (WGS) entry which is preliminary data.</text>
</comment>
<organism evidence="13 14">
    <name type="scientific">Veillonella absiana</name>
    <dbReference type="NCBI Taxonomy" id="3079305"/>
    <lineage>
        <taxon>Bacteria</taxon>
        <taxon>Bacillati</taxon>
        <taxon>Bacillota</taxon>
        <taxon>Negativicutes</taxon>
        <taxon>Veillonellales</taxon>
        <taxon>Veillonellaceae</taxon>
        <taxon>Veillonella</taxon>
    </lineage>
</organism>
<comment type="cofactor">
    <cofactor evidence="11">
        <name>pyridoxal 5'-phosphate</name>
        <dbReference type="ChEBI" id="CHEBI:597326"/>
    </cofactor>
    <text evidence="11">Binds 1 pyridoxal phosphate per subunit.</text>
</comment>
<keyword evidence="4 11" id="KW-0032">Aminotransferase</keyword>
<keyword evidence="11" id="KW-0963">Cytoplasm</keyword>
<keyword evidence="8 11" id="KW-0718">Serine biosynthesis</keyword>
<dbReference type="RefSeq" id="WP_310746101.1">
    <property type="nucleotide sequence ID" value="NZ_JAWJZA010000012.1"/>
</dbReference>
<feature type="binding site" evidence="11">
    <location>
        <position position="195"/>
    </location>
    <ligand>
        <name>pyridoxal 5'-phosphate</name>
        <dbReference type="ChEBI" id="CHEBI:597326"/>
    </ligand>
</feature>
<dbReference type="Pfam" id="PF00266">
    <property type="entry name" value="Aminotran_5"/>
    <property type="match status" value="1"/>
</dbReference>
<dbReference type="PANTHER" id="PTHR43247:SF1">
    <property type="entry name" value="PHOSPHOSERINE AMINOTRANSFERASE"/>
    <property type="match status" value="1"/>
</dbReference>
<feature type="domain" description="Aminotransferase class V" evidence="12">
    <location>
        <begin position="4"/>
        <end position="341"/>
    </location>
</feature>
<reference evidence="13 14" key="1">
    <citation type="submission" date="2023-10" db="EMBL/GenBank/DDBJ databases">
        <title>Veillonella sp. nov., isolated from a pig farm feces dump.</title>
        <authorList>
            <person name="Chang Y.-H."/>
        </authorList>
    </citation>
    <scope>NUCLEOTIDE SEQUENCE [LARGE SCALE GENOMIC DNA]</scope>
    <source>
        <strain evidence="13 14">YH-vei2233</strain>
    </source>
</reference>
<dbReference type="SUPFAM" id="SSF53383">
    <property type="entry name" value="PLP-dependent transferases"/>
    <property type="match status" value="1"/>
</dbReference>
<dbReference type="Gene3D" id="3.40.640.10">
    <property type="entry name" value="Type I PLP-dependent aspartate aminotransferase-like (Major domain)"/>
    <property type="match status" value="1"/>
</dbReference>
<keyword evidence="6 11" id="KW-0808">Transferase</keyword>
<comment type="similarity">
    <text evidence="3 11">Belongs to the class-V pyridoxal-phosphate-dependent aminotransferase family. SerC subfamily.</text>
</comment>
<dbReference type="InterPro" id="IPR015424">
    <property type="entry name" value="PyrdxlP-dep_Trfase"/>
</dbReference>
<protein>
    <recommendedName>
        <fullName evidence="11">Phosphoserine aminotransferase</fullName>
        <ecNumber evidence="11">2.6.1.52</ecNumber>
    </recommendedName>
    <alternativeName>
        <fullName evidence="11">Phosphohydroxythreonine aminotransferase</fullName>
        <shortName evidence="11">PSAT</shortName>
    </alternativeName>
</protein>
<evidence type="ECO:0000313" key="14">
    <source>
        <dbReference type="Proteomes" id="UP001272515"/>
    </source>
</evidence>
<evidence type="ECO:0000256" key="6">
    <source>
        <dbReference type="ARBA" id="ARBA00022679"/>
    </source>
</evidence>
<dbReference type="EC" id="2.6.1.52" evidence="11"/>
<feature type="binding site" evidence="11">
    <location>
        <position position="42"/>
    </location>
    <ligand>
        <name>L-glutamate</name>
        <dbReference type="ChEBI" id="CHEBI:29985"/>
    </ligand>
</feature>
<dbReference type="InterPro" id="IPR015421">
    <property type="entry name" value="PyrdxlP-dep_Trfase_major"/>
</dbReference>
<dbReference type="EMBL" id="JAWJZB010000011">
    <property type="protein sequence ID" value="MDV5089052.1"/>
    <property type="molecule type" value="Genomic_DNA"/>
</dbReference>
<comment type="subcellular location">
    <subcellularLocation>
        <location evidence="11">Cytoplasm</location>
    </subcellularLocation>
</comment>
<evidence type="ECO:0000313" key="13">
    <source>
        <dbReference type="EMBL" id="MDV5089052.1"/>
    </source>
</evidence>
<dbReference type="NCBIfam" id="TIGR01364">
    <property type="entry name" value="serC_1"/>
    <property type="match status" value="1"/>
</dbReference>
<evidence type="ECO:0000256" key="5">
    <source>
        <dbReference type="ARBA" id="ARBA00022605"/>
    </source>
</evidence>
<evidence type="ECO:0000256" key="8">
    <source>
        <dbReference type="ARBA" id="ARBA00023299"/>
    </source>
</evidence>
<dbReference type="Gene3D" id="3.90.1150.10">
    <property type="entry name" value="Aspartate Aminotransferase, domain 1"/>
    <property type="match status" value="1"/>
</dbReference>
<comment type="subunit">
    <text evidence="11">Homodimer.</text>
</comment>
<sequence length="362" mass="40388">MKRVYNFNAGPSAMPLEVLEEVQQEFLDFKGTGMSVVEISHRSKAYQEMQDETIALMKKLLNIPEGYKIVFLQGGGSHQFLMVAMNFLKGKAGYINTGVWSKKAKEAAAFYGDVYDVATSAGDNFSFIPDMNEAGTFDIEPDTDYVYLTSNNTIHGTEWQTFPHFDVPLIADMSSDFLARPVDVAKFDLIYAGIQKNVGPAGAVVVIIKEELLEKANDALPPYLQYKTFVDKDSTYNTPPVFCIYFINKVLHWLDRNGGLEAMEAINRKKAKIVYDAIDRSEGFYKGHAREDSRSIMNVTFNLATPELEKEFAEAGTAQDLIGLKGHRSVGGCRASIYNAVPLAACEALAKFMDEFRVLHQD</sequence>
<dbReference type="HAMAP" id="MF_00160">
    <property type="entry name" value="SerC_aminotrans_5"/>
    <property type="match status" value="1"/>
</dbReference>
<dbReference type="InterPro" id="IPR000192">
    <property type="entry name" value="Aminotrans_V_dom"/>
</dbReference>
<evidence type="ECO:0000256" key="9">
    <source>
        <dbReference type="ARBA" id="ARBA00047630"/>
    </source>
</evidence>
<gene>
    <name evidence="11 13" type="primary">serC</name>
    <name evidence="13" type="ORF">RVY80_09490</name>
</gene>
<feature type="binding site" evidence="11">
    <location>
        <position position="100"/>
    </location>
    <ligand>
        <name>pyridoxal 5'-phosphate</name>
        <dbReference type="ChEBI" id="CHEBI:597326"/>
    </ligand>
</feature>
<dbReference type="NCBIfam" id="NF003764">
    <property type="entry name" value="PRK05355.1"/>
    <property type="match status" value="1"/>
</dbReference>
<evidence type="ECO:0000256" key="1">
    <source>
        <dbReference type="ARBA" id="ARBA00003483"/>
    </source>
</evidence>
<comment type="pathway">
    <text evidence="2 11">Amino-acid biosynthesis; L-serine biosynthesis; L-serine from 3-phospho-D-glycerate: step 2/3.</text>
</comment>
<evidence type="ECO:0000256" key="7">
    <source>
        <dbReference type="ARBA" id="ARBA00022898"/>
    </source>
</evidence>
<evidence type="ECO:0000256" key="2">
    <source>
        <dbReference type="ARBA" id="ARBA00005099"/>
    </source>
</evidence>
<keyword evidence="14" id="KW-1185">Reference proteome</keyword>
<feature type="binding site" evidence="11">
    <location>
        <begin position="76"/>
        <end position="77"/>
    </location>
    <ligand>
        <name>pyridoxal 5'-phosphate</name>
        <dbReference type="ChEBI" id="CHEBI:597326"/>
    </ligand>
</feature>
<accession>A0ABU3ZAV7</accession>
<comment type="function">
    <text evidence="1 11">Catalyzes the reversible conversion of 3-phosphohydroxypyruvate to phosphoserine and of 3-hydroxy-2-oxo-4-phosphonooxybutanoate to phosphohydroxythreonine.</text>
</comment>
<comment type="catalytic activity">
    <reaction evidence="10 11">
        <text>O-phospho-L-serine + 2-oxoglutarate = 3-phosphooxypyruvate + L-glutamate</text>
        <dbReference type="Rhea" id="RHEA:14329"/>
        <dbReference type="ChEBI" id="CHEBI:16810"/>
        <dbReference type="ChEBI" id="CHEBI:18110"/>
        <dbReference type="ChEBI" id="CHEBI:29985"/>
        <dbReference type="ChEBI" id="CHEBI:57524"/>
        <dbReference type="EC" id="2.6.1.52"/>
    </reaction>
</comment>
<keyword evidence="7 11" id="KW-0663">Pyridoxal phosphate</keyword>
<evidence type="ECO:0000256" key="11">
    <source>
        <dbReference type="HAMAP-Rule" id="MF_00160"/>
    </source>
</evidence>
<name>A0ABU3ZAV7_9FIRM</name>